<evidence type="ECO:0000256" key="2">
    <source>
        <dbReference type="ARBA" id="ARBA00023015"/>
    </source>
</evidence>
<dbReference type="OrthoDB" id="5949386at2"/>
<dbReference type="CDD" id="cd06124">
    <property type="entry name" value="cupin_NimR-like_N"/>
    <property type="match status" value="1"/>
</dbReference>
<dbReference type="PANTHER" id="PTHR11019">
    <property type="entry name" value="HTH-TYPE TRANSCRIPTIONAL REGULATOR NIMR"/>
    <property type="match status" value="1"/>
</dbReference>
<dbReference type="PROSITE" id="PS01124">
    <property type="entry name" value="HTH_ARAC_FAMILY_2"/>
    <property type="match status" value="1"/>
</dbReference>
<sequence length="277" mass="31683">MNKVREKLANEQISHADTSQVIAKTIDMPSSFVDDWHSHPWHQIIFPVSGLLQSDIGKMSFIVPHNGMLFVPANTPHKSVAVTQTRFLSLYLNPHLNSKPLNTKQLTTKQGIKFLDKPKSCLVTPFLKELLLHLIRGEQATQTEEMTTHLLLVLNDQLELANSYQIPLLIPGDRRLKMIFSQLKQQPDLQLTLSDWAKRVGASQRTLSRLCNKEFNQSFSLWRQNVRLVLALQYLESKLPINSIALELGYKSDSAFIHAFKKLFKQTPSQYRKSALD</sequence>
<keyword evidence="2" id="KW-0805">Transcription regulation</keyword>
<organism evidence="6 7">
    <name type="scientific">Shewanella psychrophila</name>
    <dbReference type="NCBI Taxonomy" id="225848"/>
    <lineage>
        <taxon>Bacteria</taxon>
        <taxon>Pseudomonadati</taxon>
        <taxon>Pseudomonadota</taxon>
        <taxon>Gammaproteobacteria</taxon>
        <taxon>Alteromonadales</taxon>
        <taxon>Shewanellaceae</taxon>
        <taxon>Shewanella</taxon>
    </lineage>
</organism>
<evidence type="ECO:0000256" key="3">
    <source>
        <dbReference type="ARBA" id="ARBA00023125"/>
    </source>
</evidence>
<dbReference type="AlphaFoldDB" id="A0A1S6HXY2"/>
<dbReference type="KEGG" id="spsw:Sps_05253"/>
<keyword evidence="1" id="KW-0678">Repressor</keyword>
<dbReference type="SMART" id="SM00342">
    <property type="entry name" value="HTH_ARAC"/>
    <property type="match status" value="1"/>
</dbReference>
<reference evidence="6 7" key="1">
    <citation type="submission" date="2016-03" db="EMBL/GenBank/DDBJ databases">
        <title>Complete genome sequence of Shewanella psychrophila WP2, a deep sea bacterium isolated from west Pacific sediment.</title>
        <authorList>
            <person name="Xu G."/>
            <person name="Jian H."/>
        </authorList>
    </citation>
    <scope>NUCLEOTIDE SEQUENCE [LARGE SCALE GENOMIC DNA]</scope>
    <source>
        <strain evidence="6 7">WP2</strain>
    </source>
</reference>
<dbReference type="STRING" id="225848.Sps_05253"/>
<dbReference type="InterPro" id="IPR009057">
    <property type="entry name" value="Homeodomain-like_sf"/>
</dbReference>
<dbReference type="RefSeq" id="WP_077755125.1">
    <property type="nucleotide sequence ID" value="NZ_CP014782.1"/>
</dbReference>
<dbReference type="Pfam" id="PF12833">
    <property type="entry name" value="HTH_18"/>
    <property type="match status" value="1"/>
</dbReference>
<keyword evidence="7" id="KW-1185">Reference proteome</keyword>
<dbReference type="GO" id="GO:0003700">
    <property type="term" value="F:DNA-binding transcription factor activity"/>
    <property type="evidence" value="ECO:0007669"/>
    <property type="project" value="InterPro"/>
</dbReference>
<evidence type="ECO:0000256" key="4">
    <source>
        <dbReference type="ARBA" id="ARBA00023163"/>
    </source>
</evidence>
<dbReference type="InterPro" id="IPR014710">
    <property type="entry name" value="RmlC-like_jellyroll"/>
</dbReference>
<dbReference type="InterPro" id="IPR020449">
    <property type="entry name" value="Tscrpt_reg_AraC-type_HTH"/>
</dbReference>
<keyword evidence="3" id="KW-0238">DNA-binding</keyword>
<keyword evidence="4" id="KW-0804">Transcription</keyword>
<gene>
    <name evidence="6" type="ORF">Sps_05253</name>
</gene>
<accession>A0A1S6HXY2</accession>
<dbReference type="InterPro" id="IPR018062">
    <property type="entry name" value="HTH_AraC-typ_CS"/>
</dbReference>
<feature type="domain" description="HTH araC/xylS-type" evidence="5">
    <location>
        <begin position="173"/>
        <end position="274"/>
    </location>
</feature>
<dbReference type="GO" id="GO:0043565">
    <property type="term" value="F:sequence-specific DNA binding"/>
    <property type="evidence" value="ECO:0007669"/>
    <property type="project" value="InterPro"/>
</dbReference>
<dbReference type="PROSITE" id="PS00041">
    <property type="entry name" value="HTH_ARAC_FAMILY_1"/>
    <property type="match status" value="1"/>
</dbReference>
<dbReference type="PRINTS" id="PR00032">
    <property type="entry name" value="HTHARAC"/>
</dbReference>
<dbReference type="InterPro" id="IPR011051">
    <property type="entry name" value="RmlC_Cupin_sf"/>
</dbReference>
<dbReference type="FunFam" id="1.10.10.60:FF:000132">
    <property type="entry name" value="AraC family transcriptional regulator"/>
    <property type="match status" value="1"/>
</dbReference>
<evidence type="ECO:0000259" key="5">
    <source>
        <dbReference type="PROSITE" id="PS01124"/>
    </source>
</evidence>
<dbReference type="SUPFAM" id="SSF51182">
    <property type="entry name" value="RmlC-like cupins"/>
    <property type="match status" value="1"/>
</dbReference>
<dbReference type="InterPro" id="IPR018060">
    <property type="entry name" value="HTH_AraC"/>
</dbReference>
<dbReference type="Gene3D" id="1.10.10.60">
    <property type="entry name" value="Homeodomain-like"/>
    <property type="match status" value="1"/>
</dbReference>
<dbReference type="SUPFAM" id="SSF46689">
    <property type="entry name" value="Homeodomain-like"/>
    <property type="match status" value="1"/>
</dbReference>
<evidence type="ECO:0000313" key="7">
    <source>
        <dbReference type="Proteomes" id="UP000189545"/>
    </source>
</evidence>
<protein>
    <submittedName>
        <fullName evidence="6">Transcriptional regulator, AraC family</fullName>
    </submittedName>
</protein>
<evidence type="ECO:0000313" key="6">
    <source>
        <dbReference type="EMBL" id="AQS40322.1"/>
    </source>
</evidence>
<proteinExistence type="predicted"/>
<dbReference type="PANTHER" id="PTHR11019:SF199">
    <property type="entry name" value="HTH-TYPE TRANSCRIPTIONAL REGULATOR NIMR"/>
    <property type="match status" value="1"/>
</dbReference>
<dbReference type="Proteomes" id="UP000189545">
    <property type="component" value="Chromosome"/>
</dbReference>
<dbReference type="Gene3D" id="2.60.120.10">
    <property type="entry name" value="Jelly Rolls"/>
    <property type="match status" value="1"/>
</dbReference>
<name>A0A1S6HXY2_9GAMM</name>
<evidence type="ECO:0000256" key="1">
    <source>
        <dbReference type="ARBA" id="ARBA00022491"/>
    </source>
</evidence>
<dbReference type="EMBL" id="CP014782">
    <property type="protein sequence ID" value="AQS40322.1"/>
    <property type="molecule type" value="Genomic_DNA"/>
</dbReference>